<protein>
    <submittedName>
        <fullName evidence="1">Uncharacterized protein</fullName>
    </submittedName>
</protein>
<name>A0ABY5K6F9_9CELL</name>
<reference evidence="1 2" key="1">
    <citation type="submission" date="2022-07" db="EMBL/GenBank/DDBJ databases">
        <title>Novel species in genus cellulomonas.</title>
        <authorList>
            <person name="Ye L."/>
        </authorList>
    </citation>
    <scope>NUCLEOTIDE SEQUENCE [LARGE SCALE GENOMIC DNA]</scope>
    <source>
        <strain evidence="2">zg-Y908</strain>
    </source>
</reference>
<evidence type="ECO:0000313" key="2">
    <source>
        <dbReference type="Proteomes" id="UP001317322"/>
    </source>
</evidence>
<gene>
    <name evidence="1" type="ORF">NP075_04125</name>
</gene>
<organism evidence="1 2">
    <name type="scientific">Cellulomonas wangsupingiae</name>
    <dbReference type="NCBI Taxonomy" id="2968085"/>
    <lineage>
        <taxon>Bacteria</taxon>
        <taxon>Bacillati</taxon>
        <taxon>Actinomycetota</taxon>
        <taxon>Actinomycetes</taxon>
        <taxon>Micrococcales</taxon>
        <taxon>Cellulomonadaceae</taxon>
        <taxon>Cellulomonas</taxon>
    </lineage>
</organism>
<dbReference type="EMBL" id="CP101989">
    <property type="protein sequence ID" value="UUI65930.1"/>
    <property type="molecule type" value="Genomic_DNA"/>
</dbReference>
<dbReference type="Proteomes" id="UP001317322">
    <property type="component" value="Chromosome"/>
</dbReference>
<keyword evidence="2" id="KW-1185">Reference proteome</keyword>
<proteinExistence type="predicted"/>
<sequence>MGVVAIYELPVPIWISTDVLGKRLQSGFGPLVFDVLMPRQAGAVGAPPVLEGVEAPTRRADSDELLIWTQRFAAFTPGADGESTALFRIVVQTHDRGEPGNQLDILARMIDPWFDAVRTWVEAVTQQDLDPNHRVYDATVVGGNLTVLEPALTGDSPIGLILTTPRITPVAGGAWRGILARVAAGDEPPLEEQLSRDARAAFASLAAGGRESTVSIELGAGPGLVDAGVPTGYQFNFEPRDAPALEKAGRYLASLAPAERVTAYGWLSVVARPQRGRPGVVRMKVLAGSSARTLQVRLSDADFEIAAEAIARELVFRVSGRQEKDGNRYWLYDAHDVRSVDVARASSPPPDALPM</sequence>
<dbReference type="RefSeq" id="WP_227564021.1">
    <property type="nucleotide sequence ID" value="NZ_CP101989.1"/>
</dbReference>
<evidence type="ECO:0000313" key="1">
    <source>
        <dbReference type="EMBL" id="UUI65930.1"/>
    </source>
</evidence>
<accession>A0ABY5K6F9</accession>